<dbReference type="Pfam" id="PF00583">
    <property type="entry name" value="Acetyltransf_1"/>
    <property type="match status" value="1"/>
</dbReference>
<dbReference type="Proteomes" id="UP000054099">
    <property type="component" value="Unassembled WGS sequence"/>
</dbReference>
<dbReference type="InterPro" id="IPR000182">
    <property type="entry name" value="GNAT_dom"/>
</dbReference>
<dbReference type="InterPro" id="IPR016181">
    <property type="entry name" value="Acyl_CoA_acyltransferase"/>
</dbReference>
<dbReference type="RefSeq" id="WP_061969162.1">
    <property type="nucleotide sequence ID" value="NZ_FMAV01000001.1"/>
</dbReference>
<dbReference type="CDD" id="cd04301">
    <property type="entry name" value="NAT_SF"/>
    <property type="match status" value="1"/>
</dbReference>
<organism evidence="2 3">
    <name type="scientific">Fictibacillus enclensis</name>
    <dbReference type="NCBI Taxonomy" id="1017270"/>
    <lineage>
        <taxon>Bacteria</taxon>
        <taxon>Bacillati</taxon>
        <taxon>Bacillota</taxon>
        <taxon>Bacilli</taxon>
        <taxon>Bacillales</taxon>
        <taxon>Fictibacillaceae</taxon>
        <taxon>Fictibacillus</taxon>
    </lineage>
</organism>
<dbReference type="Gene3D" id="3.40.630.30">
    <property type="match status" value="1"/>
</dbReference>
<dbReference type="SUPFAM" id="SSF55729">
    <property type="entry name" value="Acyl-CoA N-acyltransferases (Nat)"/>
    <property type="match status" value="1"/>
</dbReference>
<dbReference type="GO" id="GO:0016747">
    <property type="term" value="F:acyltransferase activity, transferring groups other than amino-acyl groups"/>
    <property type="evidence" value="ECO:0007669"/>
    <property type="project" value="InterPro"/>
</dbReference>
<dbReference type="PROSITE" id="PS51186">
    <property type="entry name" value="GNAT"/>
    <property type="match status" value="1"/>
</dbReference>
<evidence type="ECO:0000259" key="1">
    <source>
        <dbReference type="PROSITE" id="PS51186"/>
    </source>
</evidence>
<feature type="domain" description="N-acetyltransferase" evidence="1">
    <location>
        <begin position="1"/>
        <end position="152"/>
    </location>
</feature>
<reference evidence="2 3" key="1">
    <citation type="journal article" date="2014" name="Antonie Van Leeuwenhoek">
        <title>Fictibacillus enclensis sp. nov., isolated from marine sediment.</title>
        <authorList>
            <person name="Dastager S.G."/>
            <person name="Mawlankar R."/>
            <person name="Srinivasan K."/>
            <person name="Tang S.K."/>
            <person name="Lee J.C."/>
            <person name="Ramana V.V."/>
            <person name="Shouche Y.S."/>
        </authorList>
    </citation>
    <scope>NUCLEOTIDE SEQUENCE [LARGE SCALE GENOMIC DNA]</scope>
    <source>
        <strain evidence="2 3">NIO-1003</strain>
    </source>
</reference>
<proteinExistence type="predicted"/>
<evidence type="ECO:0000313" key="3">
    <source>
        <dbReference type="Proteomes" id="UP000054099"/>
    </source>
</evidence>
<evidence type="ECO:0000313" key="2">
    <source>
        <dbReference type="EMBL" id="KSU84933.1"/>
    </source>
</evidence>
<dbReference type="AlphaFoldDB" id="A0A0V8JD46"/>
<keyword evidence="3" id="KW-1185">Reference proteome</keyword>
<gene>
    <name evidence="2" type="ORF">AS030_05250</name>
</gene>
<protein>
    <recommendedName>
        <fullName evidence="1">N-acetyltransferase domain-containing protein</fullName>
    </recommendedName>
</protein>
<dbReference type="EMBL" id="LNQN01000001">
    <property type="protein sequence ID" value="KSU84933.1"/>
    <property type="molecule type" value="Genomic_DNA"/>
</dbReference>
<name>A0A0V8JD46_9BACL</name>
<comment type="caution">
    <text evidence="2">The sequence shown here is derived from an EMBL/GenBank/DDBJ whole genome shotgun (WGS) entry which is preliminary data.</text>
</comment>
<accession>A0A0V8JD46</accession>
<sequence>MDSRVFVTEDLPFLKKMILSSPRWLEEEGLTGNESEAELETYMKTYDKTGGEWLIWSIHGQKIGATYLVYAAPSNGKPWLGTILVDPEQRNQGHAREIVADCCRKVETLSSVLFSAAPVLNQDWILFLNRNGFEQIGLEKDEKGKEYIKFAKAVSLA</sequence>